<keyword evidence="2" id="KW-1185">Reference proteome</keyword>
<accession>A0A843VBB1</accession>
<proteinExistence type="predicted"/>
<reference evidence="1" key="1">
    <citation type="submission" date="2017-07" db="EMBL/GenBank/DDBJ databases">
        <title>Taro Niue Genome Assembly and Annotation.</title>
        <authorList>
            <person name="Atibalentja N."/>
            <person name="Keating K."/>
            <person name="Fields C.J."/>
        </authorList>
    </citation>
    <scope>NUCLEOTIDE SEQUENCE</scope>
    <source>
        <strain evidence="1">Niue_2</strain>
        <tissue evidence="1">Leaf</tissue>
    </source>
</reference>
<evidence type="ECO:0000313" key="2">
    <source>
        <dbReference type="Proteomes" id="UP000652761"/>
    </source>
</evidence>
<name>A0A843VBB1_COLES</name>
<comment type="caution">
    <text evidence="1">The sequence shown here is derived from an EMBL/GenBank/DDBJ whole genome shotgun (WGS) entry which is preliminary data.</text>
</comment>
<dbReference type="EMBL" id="NMUH01001183">
    <property type="protein sequence ID" value="MQL89853.1"/>
    <property type="molecule type" value="Genomic_DNA"/>
</dbReference>
<dbReference type="Proteomes" id="UP000652761">
    <property type="component" value="Unassembled WGS sequence"/>
</dbReference>
<evidence type="ECO:0000313" key="1">
    <source>
        <dbReference type="EMBL" id="MQL89853.1"/>
    </source>
</evidence>
<sequence>MAECKSEDQWAKGHKALYRKFLLAKSDRFPPRDHPLTLSEWFVIHHKTTWAPFIQKEVKLIRYFQLFNDYRYLHKLPEVQLGQFQTYFEEQECKALRIIQRHASLLSPAFYLHFKA</sequence>
<gene>
    <name evidence="1" type="ORF">Taro_022433</name>
</gene>
<protein>
    <submittedName>
        <fullName evidence="1">Uncharacterized protein</fullName>
    </submittedName>
</protein>
<organism evidence="1 2">
    <name type="scientific">Colocasia esculenta</name>
    <name type="common">Wild taro</name>
    <name type="synonym">Arum esculentum</name>
    <dbReference type="NCBI Taxonomy" id="4460"/>
    <lineage>
        <taxon>Eukaryota</taxon>
        <taxon>Viridiplantae</taxon>
        <taxon>Streptophyta</taxon>
        <taxon>Embryophyta</taxon>
        <taxon>Tracheophyta</taxon>
        <taxon>Spermatophyta</taxon>
        <taxon>Magnoliopsida</taxon>
        <taxon>Liliopsida</taxon>
        <taxon>Araceae</taxon>
        <taxon>Aroideae</taxon>
        <taxon>Colocasieae</taxon>
        <taxon>Colocasia</taxon>
    </lineage>
</organism>
<dbReference type="AlphaFoldDB" id="A0A843VBB1"/>